<dbReference type="Proteomes" id="UP000732619">
    <property type="component" value="Unassembled WGS sequence"/>
</dbReference>
<evidence type="ECO:0000313" key="2">
    <source>
        <dbReference type="EMBL" id="MBE6512649.1"/>
    </source>
</evidence>
<proteinExistence type="predicted"/>
<feature type="domain" description="Flavodoxin" evidence="1">
    <location>
        <begin position="8"/>
        <end position="145"/>
    </location>
</feature>
<dbReference type="InterPro" id="IPR052200">
    <property type="entry name" value="Protoporphyrinogen_IX_DH"/>
</dbReference>
<dbReference type="InterPro" id="IPR026816">
    <property type="entry name" value="Flavodoxin_dom"/>
</dbReference>
<dbReference type="PANTHER" id="PTHR38030">
    <property type="entry name" value="PROTOPORPHYRINOGEN IX DEHYDROGENASE [MENAQUINONE]"/>
    <property type="match status" value="1"/>
</dbReference>
<dbReference type="InterPro" id="IPR029039">
    <property type="entry name" value="Flavoprotein-like_sf"/>
</dbReference>
<dbReference type="GO" id="GO:0010181">
    <property type="term" value="F:FMN binding"/>
    <property type="evidence" value="ECO:0007669"/>
    <property type="project" value="InterPro"/>
</dbReference>
<sequence>MGNEIMKIIIYASQYGSTKQYADELSKRTGIETVEYTEITDINQYDTIVYLGPLYAGSIMGLKKTLNKIRNVQDKKLIVGTVGLADPNDKKNREEIMNGIKQQVHGCIYNKARVYFLRGAIDYSNLNLKHKTMMAFIHRKVKGMKEEEKTAEINAVIETYGKNVSYIDFDALNPIIDEIQ</sequence>
<dbReference type="PROSITE" id="PS00201">
    <property type="entry name" value="FLAVODOXIN"/>
    <property type="match status" value="1"/>
</dbReference>
<evidence type="ECO:0000259" key="1">
    <source>
        <dbReference type="Pfam" id="PF12724"/>
    </source>
</evidence>
<dbReference type="PANTHER" id="PTHR38030:SF2">
    <property type="entry name" value="PROTOPORPHYRINOGEN IX DEHYDROGENASE [QUINONE]"/>
    <property type="match status" value="1"/>
</dbReference>
<reference evidence="2" key="1">
    <citation type="submission" date="2019-04" db="EMBL/GenBank/DDBJ databases">
        <title>Evolution of Biomass-Degrading Anaerobic Consortia Revealed by Metagenomics.</title>
        <authorList>
            <person name="Peng X."/>
        </authorList>
    </citation>
    <scope>NUCLEOTIDE SEQUENCE</scope>
    <source>
        <strain evidence="2">SIG14</strain>
    </source>
</reference>
<dbReference type="Pfam" id="PF12724">
    <property type="entry name" value="Flavodoxin_5"/>
    <property type="match status" value="1"/>
</dbReference>
<dbReference type="InterPro" id="IPR001226">
    <property type="entry name" value="Flavodoxin_CS"/>
</dbReference>
<dbReference type="AlphaFoldDB" id="A0A8T3VY79"/>
<dbReference type="GO" id="GO:0070819">
    <property type="term" value="F:menaquinone-dependent protoporphyrinogen oxidase activity"/>
    <property type="evidence" value="ECO:0007669"/>
    <property type="project" value="TreeGrafter"/>
</dbReference>
<dbReference type="GO" id="GO:0006783">
    <property type="term" value="P:heme biosynthetic process"/>
    <property type="evidence" value="ECO:0007669"/>
    <property type="project" value="TreeGrafter"/>
</dbReference>
<name>A0A8T3VY79_METOL</name>
<comment type="caution">
    <text evidence="2">The sequence shown here is derived from an EMBL/GenBank/DDBJ whole genome shotgun (WGS) entry which is preliminary data.</text>
</comment>
<dbReference type="SUPFAM" id="SSF52218">
    <property type="entry name" value="Flavoproteins"/>
    <property type="match status" value="1"/>
</dbReference>
<dbReference type="Gene3D" id="3.40.50.360">
    <property type="match status" value="1"/>
</dbReference>
<protein>
    <recommendedName>
        <fullName evidence="1">Flavodoxin domain-containing protein</fullName>
    </recommendedName>
</protein>
<dbReference type="GO" id="GO:0009055">
    <property type="term" value="F:electron transfer activity"/>
    <property type="evidence" value="ECO:0007669"/>
    <property type="project" value="InterPro"/>
</dbReference>
<accession>A0A8T3VY79</accession>
<gene>
    <name evidence="2" type="ORF">E7Z75_05870</name>
</gene>
<evidence type="ECO:0000313" key="3">
    <source>
        <dbReference type="Proteomes" id="UP000732619"/>
    </source>
</evidence>
<dbReference type="EMBL" id="SUTG01000024">
    <property type="protein sequence ID" value="MBE6512649.1"/>
    <property type="molecule type" value="Genomic_DNA"/>
</dbReference>
<organism evidence="2 3">
    <name type="scientific">Methanobrevibacter olleyae</name>
    <dbReference type="NCBI Taxonomy" id="294671"/>
    <lineage>
        <taxon>Archaea</taxon>
        <taxon>Methanobacteriati</taxon>
        <taxon>Methanobacteriota</taxon>
        <taxon>Methanomada group</taxon>
        <taxon>Methanobacteria</taxon>
        <taxon>Methanobacteriales</taxon>
        <taxon>Methanobacteriaceae</taxon>
        <taxon>Methanobrevibacter</taxon>
    </lineage>
</organism>